<dbReference type="EMBL" id="WUAV01000006">
    <property type="protein sequence ID" value="KAF1746389.1"/>
    <property type="molecule type" value="Genomic_DNA"/>
</dbReference>
<evidence type="ECO:0000313" key="3">
    <source>
        <dbReference type="Proteomes" id="UP000483820"/>
    </source>
</evidence>
<sequence length="142" mass="16424">MEILTNRLIGLLGILLLLVFVALGLMVFMGAAGMKHLLLLLFVFFCLTQCENRPLPEYHLGDFGNALFAWEQGFIQEIQRLRPVDPEQESTTNSVDQNFTFEEFNQYMQKLRVFALIVALVFMFLIFIHVIYSDMVARGWVL</sequence>
<comment type="caution">
    <text evidence="2">The sequence shown here is derived from an EMBL/GenBank/DDBJ whole genome shotgun (WGS) entry which is preliminary data.</text>
</comment>
<keyword evidence="1" id="KW-0812">Transmembrane</keyword>
<dbReference type="CTD" id="9798555"/>
<accession>A0A6A5FV98</accession>
<dbReference type="KEGG" id="crq:GCK72_022843"/>
<feature type="transmembrane region" description="Helical" evidence="1">
    <location>
        <begin position="113"/>
        <end position="132"/>
    </location>
</feature>
<organism evidence="2 3">
    <name type="scientific">Caenorhabditis remanei</name>
    <name type="common">Caenorhabditis vulgaris</name>
    <dbReference type="NCBI Taxonomy" id="31234"/>
    <lineage>
        <taxon>Eukaryota</taxon>
        <taxon>Metazoa</taxon>
        <taxon>Ecdysozoa</taxon>
        <taxon>Nematoda</taxon>
        <taxon>Chromadorea</taxon>
        <taxon>Rhabditida</taxon>
        <taxon>Rhabditina</taxon>
        <taxon>Rhabditomorpha</taxon>
        <taxon>Rhabditoidea</taxon>
        <taxon>Rhabditidae</taxon>
        <taxon>Peloderinae</taxon>
        <taxon>Caenorhabditis</taxon>
    </lineage>
</organism>
<feature type="transmembrane region" description="Helical" evidence="1">
    <location>
        <begin position="7"/>
        <end position="28"/>
    </location>
</feature>
<keyword evidence="1" id="KW-1133">Transmembrane helix</keyword>
<name>A0A6A5FV98_CAERE</name>
<evidence type="ECO:0000256" key="1">
    <source>
        <dbReference type="SAM" id="Phobius"/>
    </source>
</evidence>
<reference evidence="2 3" key="1">
    <citation type="submission" date="2019-12" db="EMBL/GenBank/DDBJ databases">
        <title>Chromosome-level assembly of the Caenorhabditis remanei genome.</title>
        <authorList>
            <person name="Teterina A.A."/>
            <person name="Willis J.H."/>
            <person name="Phillips P.C."/>
        </authorList>
    </citation>
    <scope>NUCLEOTIDE SEQUENCE [LARGE SCALE GENOMIC DNA]</scope>
    <source>
        <strain evidence="2 3">PX506</strain>
        <tissue evidence="2">Whole organism</tissue>
    </source>
</reference>
<dbReference type="GeneID" id="9798555"/>
<protein>
    <submittedName>
        <fullName evidence="2">Uncharacterized protein</fullName>
    </submittedName>
</protein>
<gene>
    <name evidence="2" type="ORF">GCK72_022843</name>
</gene>
<evidence type="ECO:0000313" key="2">
    <source>
        <dbReference type="EMBL" id="KAF1746389.1"/>
    </source>
</evidence>
<dbReference type="Proteomes" id="UP000483820">
    <property type="component" value="Chromosome X"/>
</dbReference>
<keyword evidence="1" id="KW-0472">Membrane</keyword>
<proteinExistence type="predicted"/>
<dbReference type="AlphaFoldDB" id="A0A6A5FV98"/>
<dbReference type="RefSeq" id="XP_003102882.2">
    <property type="nucleotide sequence ID" value="XM_003102834.2"/>
</dbReference>